<evidence type="ECO:0000256" key="4">
    <source>
        <dbReference type="ARBA" id="ARBA00022801"/>
    </source>
</evidence>
<evidence type="ECO:0000256" key="2">
    <source>
        <dbReference type="ARBA" id="ARBA00012720"/>
    </source>
</evidence>
<dbReference type="Gene3D" id="3.30.310.40">
    <property type="match status" value="1"/>
</dbReference>
<dbReference type="GO" id="GO:0003684">
    <property type="term" value="F:damaged DNA binding"/>
    <property type="evidence" value="ECO:0007669"/>
    <property type="project" value="InterPro"/>
</dbReference>
<dbReference type="STRING" id="1280837.A0A316VC98"/>
<dbReference type="InterPro" id="IPR023170">
    <property type="entry name" value="HhH_base_excis_C"/>
</dbReference>
<dbReference type="InParanoid" id="A0A316VC98"/>
<dbReference type="InterPro" id="IPR003265">
    <property type="entry name" value="HhH-GPD_domain"/>
</dbReference>
<organism evidence="11 12">
    <name type="scientific">Meira miltonrushii</name>
    <dbReference type="NCBI Taxonomy" id="1280837"/>
    <lineage>
        <taxon>Eukaryota</taxon>
        <taxon>Fungi</taxon>
        <taxon>Dikarya</taxon>
        <taxon>Basidiomycota</taxon>
        <taxon>Ustilaginomycotina</taxon>
        <taxon>Exobasidiomycetes</taxon>
        <taxon>Exobasidiales</taxon>
        <taxon>Brachybasidiaceae</taxon>
        <taxon>Meira</taxon>
    </lineage>
</organism>
<dbReference type="GO" id="GO:0140078">
    <property type="term" value="F:class I DNA-(apurinic or apyrimidinic site) endonuclease activity"/>
    <property type="evidence" value="ECO:0007669"/>
    <property type="project" value="UniProtKB-EC"/>
</dbReference>
<comment type="catalytic activity">
    <reaction evidence="9">
        <text>2'-deoxyribonucleotide-(2'-deoxyribose 5'-phosphate)-2'-deoxyribonucleotide-DNA = a 3'-end 2'-deoxyribonucleotide-(2,3-dehydro-2,3-deoxyribose 5'-phosphate)-DNA + a 5'-end 5'-phospho-2'-deoxyribonucleoside-DNA + H(+)</text>
        <dbReference type="Rhea" id="RHEA:66592"/>
        <dbReference type="Rhea" id="RHEA-COMP:13180"/>
        <dbReference type="Rhea" id="RHEA-COMP:16897"/>
        <dbReference type="Rhea" id="RHEA-COMP:17067"/>
        <dbReference type="ChEBI" id="CHEBI:15378"/>
        <dbReference type="ChEBI" id="CHEBI:136412"/>
        <dbReference type="ChEBI" id="CHEBI:157695"/>
        <dbReference type="ChEBI" id="CHEBI:167181"/>
        <dbReference type="EC" id="4.2.99.18"/>
    </reaction>
</comment>
<dbReference type="EC" id="4.2.99.18" evidence="2"/>
<protein>
    <recommendedName>
        <fullName evidence="2">DNA-(apurinic or apyrimidinic site) lyase</fullName>
        <ecNumber evidence="2">4.2.99.18</ecNumber>
    </recommendedName>
</protein>
<dbReference type="CDD" id="cd00056">
    <property type="entry name" value="ENDO3c"/>
    <property type="match status" value="1"/>
</dbReference>
<keyword evidence="8" id="KW-0326">Glycosidase</keyword>
<feature type="non-terminal residue" evidence="11">
    <location>
        <position position="1"/>
    </location>
</feature>
<evidence type="ECO:0000256" key="8">
    <source>
        <dbReference type="ARBA" id="ARBA00023295"/>
    </source>
</evidence>
<dbReference type="InterPro" id="IPR012904">
    <property type="entry name" value="OGG_N"/>
</dbReference>
<sequence>NTAFQPPRPPPGYTPLPVSASQILLQLTISNKCGQAFRWHGVDVYEPIEERIAVKKEEEDGNASIPRIRTYNRTTEWSMCLSDRIVFVRQDVERGYIYFKTLMGESSNAPKLAEQVDPANIEVQTAAWLNDYLNLDVPLASLYEEWSEKDKVFARFAKRFGGVRMLRQDPWETLCAFICSSNNNIARIGQMVQNLCTHFSHPMATVTYPPPPTEVFAGDEEVQAMPTTITYFPFPSVERLAEKDVDAKLRKLSFGYRAPYIQDTARLLLDTVASSKKETDGIAYDSPYQYLHSLRTMDYPSARQELIRCPGVGPKVADCILLMAMDQPSSIPVDRHVFQFAERWYKIRTKGGHKGYEHIADTFRKLWGPYAGWAHSVLFTADLRAFQTYKV</sequence>
<dbReference type="Gene3D" id="1.10.1670.10">
    <property type="entry name" value="Helix-hairpin-Helix base-excision DNA repair enzymes (C-terminal)"/>
    <property type="match status" value="1"/>
</dbReference>
<evidence type="ECO:0000259" key="10">
    <source>
        <dbReference type="SMART" id="SM00478"/>
    </source>
</evidence>
<dbReference type="GO" id="GO:0006285">
    <property type="term" value="P:base-excision repair, AP site formation"/>
    <property type="evidence" value="ECO:0007669"/>
    <property type="project" value="TreeGrafter"/>
</dbReference>
<keyword evidence="7" id="KW-0511">Multifunctional enzyme</keyword>
<dbReference type="SUPFAM" id="SSF55945">
    <property type="entry name" value="TATA-box binding protein-like"/>
    <property type="match status" value="1"/>
</dbReference>
<keyword evidence="12" id="KW-1185">Reference proteome</keyword>
<keyword evidence="3" id="KW-0227">DNA damage</keyword>
<dbReference type="OrthoDB" id="238681at2759"/>
<keyword evidence="5" id="KW-0234">DNA repair</keyword>
<feature type="domain" description="HhH-GPD" evidence="10">
    <location>
        <begin position="179"/>
        <end position="383"/>
    </location>
</feature>
<dbReference type="Pfam" id="PF00730">
    <property type="entry name" value="HhH-GPD"/>
    <property type="match status" value="1"/>
</dbReference>
<dbReference type="EMBL" id="KZ819604">
    <property type="protein sequence ID" value="PWN33601.1"/>
    <property type="molecule type" value="Genomic_DNA"/>
</dbReference>
<dbReference type="GO" id="GO:0006289">
    <property type="term" value="P:nucleotide-excision repair"/>
    <property type="evidence" value="ECO:0007669"/>
    <property type="project" value="InterPro"/>
</dbReference>
<dbReference type="Pfam" id="PF07934">
    <property type="entry name" value="OGG_N"/>
    <property type="match status" value="1"/>
</dbReference>
<evidence type="ECO:0000256" key="6">
    <source>
        <dbReference type="ARBA" id="ARBA00023239"/>
    </source>
</evidence>
<reference evidence="11 12" key="1">
    <citation type="journal article" date="2018" name="Mol. Biol. Evol.">
        <title>Broad Genomic Sampling Reveals a Smut Pathogenic Ancestry of the Fungal Clade Ustilaginomycotina.</title>
        <authorList>
            <person name="Kijpornyongpan T."/>
            <person name="Mondo S.J."/>
            <person name="Barry K."/>
            <person name="Sandor L."/>
            <person name="Lee J."/>
            <person name="Lipzen A."/>
            <person name="Pangilinan J."/>
            <person name="LaButti K."/>
            <person name="Hainaut M."/>
            <person name="Henrissat B."/>
            <person name="Grigoriev I.V."/>
            <person name="Spatafora J.W."/>
            <person name="Aime M.C."/>
        </authorList>
    </citation>
    <scope>NUCLEOTIDE SEQUENCE [LARGE SCALE GENOMIC DNA]</scope>
    <source>
        <strain evidence="11 12">MCA 3882</strain>
    </source>
</reference>
<proteinExistence type="inferred from homology"/>
<dbReference type="PANTHER" id="PTHR10242:SF2">
    <property type="entry name" value="N-GLYCOSYLASE_DNA LYASE"/>
    <property type="match status" value="1"/>
</dbReference>
<dbReference type="PANTHER" id="PTHR10242">
    <property type="entry name" value="8-OXOGUANINE DNA GLYCOSYLASE"/>
    <property type="match status" value="1"/>
</dbReference>
<dbReference type="Gene3D" id="1.10.340.30">
    <property type="entry name" value="Hypothetical protein, domain 2"/>
    <property type="match status" value="1"/>
</dbReference>
<evidence type="ECO:0000256" key="7">
    <source>
        <dbReference type="ARBA" id="ARBA00023268"/>
    </source>
</evidence>
<keyword evidence="4" id="KW-0378">Hydrolase</keyword>
<dbReference type="GeneID" id="37017736"/>
<evidence type="ECO:0000256" key="1">
    <source>
        <dbReference type="ARBA" id="ARBA00010679"/>
    </source>
</evidence>
<evidence type="ECO:0000256" key="5">
    <source>
        <dbReference type="ARBA" id="ARBA00023204"/>
    </source>
</evidence>
<gene>
    <name evidence="11" type="ORF">FA14DRAFT_111739</name>
</gene>
<keyword evidence="6" id="KW-0456">Lyase</keyword>
<dbReference type="GO" id="GO:0005634">
    <property type="term" value="C:nucleus"/>
    <property type="evidence" value="ECO:0007669"/>
    <property type="project" value="TreeGrafter"/>
</dbReference>
<evidence type="ECO:0000256" key="3">
    <source>
        <dbReference type="ARBA" id="ARBA00022763"/>
    </source>
</evidence>
<dbReference type="SMART" id="SM00478">
    <property type="entry name" value="ENDO3c"/>
    <property type="match status" value="1"/>
</dbReference>
<comment type="similarity">
    <text evidence="1">Belongs to the type-1 OGG1 family.</text>
</comment>
<evidence type="ECO:0000256" key="9">
    <source>
        <dbReference type="ARBA" id="ARBA00044632"/>
    </source>
</evidence>
<name>A0A316VC98_9BASI</name>
<feature type="non-terminal residue" evidence="11">
    <location>
        <position position="391"/>
    </location>
</feature>
<dbReference type="GO" id="GO:0034039">
    <property type="term" value="F:8-oxo-7,8-dihydroguanine DNA N-glycosylase activity"/>
    <property type="evidence" value="ECO:0007669"/>
    <property type="project" value="TreeGrafter"/>
</dbReference>
<evidence type="ECO:0000313" key="12">
    <source>
        <dbReference type="Proteomes" id="UP000245771"/>
    </source>
</evidence>
<dbReference type="SUPFAM" id="SSF48150">
    <property type="entry name" value="DNA-glycosylase"/>
    <property type="match status" value="1"/>
</dbReference>
<dbReference type="Proteomes" id="UP000245771">
    <property type="component" value="Unassembled WGS sequence"/>
</dbReference>
<evidence type="ECO:0000313" key="11">
    <source>
        <dbReference type="EMBL" id="PWN33601.1"/>
    </source>
</evidence>
<dbReference type="InterPro" id="IPR011257">
    <property type="entry name" value="DNA_glycosylase"/>
</dbReference>
<dbReference type="AlphaFoldDB" id="A0A316VC98"/>
<dbReference type="InterPro" id="IPR052054">
    <property type="entry name" value="Oxidative_DNA_repair_enzyme"/>
</dbReference>
<dbReference type="RefSeq" id="XP_025353903.1">
    <property type="nucleotide sequence ID" value="XM_025495955.1"/>
</dbReference>
<accession>A0A316VC98</accession>